<dbReference type="FunFam" id="3.40.50.410:FF:000005">
    <property type="entry name" value="26S proteasome non-ATPase regulatory subunit 4"/>
    <property type="match status" value="1"/>
</dbReference>
<keyword evidence="3 6" id="KW-0647">Proteasome</keyword>
<feature type="domain" description="VWFA" evidence="5">
    <location>
        <begin position="5"/>
        <end position="187"/>
    </location>
</feature>
<dbReference type="InterPro" id="IPR003903">
    <property type="entry name" value="UIM_dom"/>
</dbReference>
<reference evidence="6" key="1">
    <citation type="submission" date="2019-03" db="EMBL/GenBank/DDBJ databases">
        <title>Improved annotation for the trematode Fasciola hepatica.</title>
        <authorList>
            <person name="Choi Y.-J."/>
            <person name="Martin J."/>
            <person name="Mitreva M."/>
        </authorList>
    </citation>
    <scope>NUCLEOTIDE SEQUENCE [LARGE SCALE GENOMIC DNA]</scope>
</reference>
<dbReference type="GO" id="GO:0005634">
    <property type="term" value="C:nucleus"/>
    <property type="evidence" value="ECO:0007669"/>
    <property type="project" value="TreeGrafter"/>
</dbReference>
<keyword evidence="7" id="KW-1185">Reference proteome</keyword>
<dbReference type="Gene3D" id="1.10.287.3990">
    <property type="match status" value="1"/>
</dbReference>
<dbReference type="GO" id="GO:0043161">
    <property type="term" value="P:proteasome-mediated ubiquitin-dependent protein catabolic process"/>
    <property type="evidence" value="ECO:0007669"/>
    <property type="project" value="TreeGrafter"/>
</dbReference>
<dbReference type="GO" id="GO:0008540">
    <property type="term" value="C:proteasome regulatory particle, base subcomplex"/>
    <property type="evidence" value="ECO:0007669"/>
    <property type="project" value="TreeGrafter"/>
</dbReference>
<evidence type="ECO:0000259" key="5">
    <source>
        <dbReference type="PROSITE" id="PS50234"/>
    </source>
</evidence>
<dbReference type="GO" id="GO:0005829">
    <property type="term" value="C:cytosol"/>
    <property type="evidence" value="ECO:0007669"/>
    <property type="project" value="TreeGrafter"/>
</dbReference>
<feature type="compositionally biased region" description="Gly residues" evidence="4">
    <location>
        <begin position="411"/>
        <end position="421"/>
    </location>
</feature>
<dbReference type="InterPro" id="IPR036465">
    <property type="entry name" value="vWFA_dom_sf"/>
</dbReference>
<dbReference type="SUPFAM" id="SSF53300">
    <property type="entry name" value="vWA-like"/>
    <property type="match status" value="1"/>
</dbReference>
<feature type="region of interest" description="Disordered" evidence="4">
    <location>
        <begin position="304"/>
        <end position="337"/>
    </location>
</feature>
<comment type="caution">
    <text evidence="6">The sequence shown here is derived from an EMBL/GenBank/DDBJ whole genome shotgun (WGS) entry which is preliminary data.</text>
</comment>
<dbReference type="EMBL" id="JXXN02002475">
    <property type="protein sequence ID" value="THD22868.1"/>
    <property type="molecule type" value="Genomic_DNA"/>
</dbReference>
<dbReference type="PANTHER" id="PTHR10223">
    <property type="entry name" value="26S PROTEASOME NON-ATPASE REGULATORY SUBUNIT 4"/>
    <property type="match status" value="1"/>
</dbReference>
<name>A0A4E0RP60_FASHE</name>
<dbReference type="Proteomes" id="UP000230066">
    <property type="component" value="Unassembled WGS sequence"/>
</dbReference>
<feature type="compositionally biased region" description="Basic and acidic residues" evidence="4">
    <location>
        <begin position="400"/>
        <end position="410"/>
    </location>
</feature>
<evidence type="ECO:0000256" key="3">
    <source>
        <dbReference type="ARBA" id="ARBA00022942"/>
    </source>
</evidence>
<sequence>MSQEATIIAVDDSDFMRNGDFPPSRLQAQNEAVSLICQSKRQKNPENTLGLLSLAKTEVLCTLTNDSSKIYNRLHTVEPKGNISFCTSIQIAHLALRHRQLRHQRMRIVCFVGSPILDDEKAMIKLAKRLKKEKVNVDVINFGENEANQQKLVEFIDTLNGKDGGFSHLVSVPPGAVLHDSLLTSPVLAGEHGTALANAGLGLGFGLDASEDPDFLYALRVSMEEQRRRQETDAATGASAAANVTTSLPAVSGTSEEAMLEQALAMSMDINAGGTRPAARMDIDLAAMTEEEQIAYALEMSLQQQNDVQPAPPKEVDKPDTSATPMEVDHPAPTSGGTLASAAAAVLGPSGAEVGGTDLDVIHDADFLQSVLLNLPGVNPDSEEVRKAISALSKPNPSQSDKKDETKDDTSGGGTTGASKP</sequence>
<dbReference type="AlphaFoldDB" id="A0A4E0RP60"/>
<dbReference type="PROSITE" id="PS50234">
    <property type="entry name" value="VWFA"/>
    <property type="match status" value="1"/>
</dbReference>
<dbReference type="Gene3D" id="3.40.50.410">
    <property type="entry name" value="von Willebrand factor, type A domain"/>
    <property type="match status" value="1"/>
</dbReference>
<gene>
    <name evidence="6" type="ORF">D915_006432</name>
</gene>
<dbReference type="Pfam" id="PF02809">
    <property type="entry name" value="UIM"/>
    <property type="match status" value="3"/>
</dbReference>
<dbReference type="PROSITE" id="PS50330">
    <property type="entry name" value="UIM"/>
    <property type="match status" value="2"/>
</dbReference>
<dbReference type="Pfam" id="PF13519">
    <property type="entry name" value="VWA_2"/>
    <property type="match status" value="1"/>
</dbReference>
<feature type="region of interest" description="Disordered" evidence="4">
    <location>
        <begin position="388"/>
        <end position="421"/>
    </location>
</feature>
<dbReference type="SMART" id="SM00726">
    <property type="entry name" value="UIM"/>
    <property type="match status" value="3"/>
</dbReference>
<evidence type="ECO:0000256" key="4">
    <source>
        <dbReference type="SAM" id="MobiDB-lite"/>
    </source>
</evidence>
<evidence type="ECO:0000313" key="6">
    <source>
        <dbReference type="EMBL" id="THD22868.1"/>
    </source>
</evidence>
<evidence type="ECO:0000256" key="2">
    <source>
        <dbReference type="ARBA" id="ARBA00014934"/>
    </source>
</evidence>
<proteinExistence type="inferred from homology"/>
<organism evidence="6 7">
    <name type="scientific">Fasciola hepatica</name>
    <name type="common">Liver fluke</name>
    <dbReference type="NCBI Taxonomy" id="6192"/>
    <lineage>
        <taxon>Eukaryota</taxon>
        <taxon>Metazoa</taxon>
        <taxon>Spiralia</taxon>
        <taxon>Lophotrochozoa</taxon>
        <taxon>Platyhelminthes</taxon>
        <taxon>Trematoda</taxon>
        <taxon>Digenea</taxon>
        <taxon>Plagiorchiida</taxon>
        <taxon>Echinostomata</taxon>
        <taxon>Echinostomatoidea</taxon>
        <taxon>Fasciolidae</taxon>
        <taxon>Fasciola</taxon>
    </lineage>
</organism>
<protein>
    <recommendedName>
        <fullName evidence="2">26S proteasome non-ATPase regulatory subunit 4</fullName>
    </recommendedName>
</protein>
<dbReference type="PANTHER" id="PTHR10223:SF0">
    <property type="entry name" value="26S PROTEASOME NON-ATPASE REGULATORY SUBUNIT 4"/>
    <property type="match status" value="1"/>
</dbReference>
<evidence type="ECO:0000313" key="7">
    <source>
        <dbReference type="Proteomes" id="UP000230066"/>
    </source>
</evidence>
<dbReference type="InterPro" id="IPR002035">
    <property type="entry name" value="VWF_A"/>
</dbReference>
<dbReference type="GO" id="GO:0031593">
    <property type="term" value="F:polyubiquitin modification-dependent protein binding"/>
    <property type="evidence" value="ECO:0007669"/>
    <property type="project" value="TreeGrafter"/>
</dbReference>
<dbReference type="InterPro" id="IPR027040">
    <property type="entry name" value="PSMD4"/>
</dbReference>
<dbReference type="Gene3D" id="6.10.300.40">
    <property type="match status" value="1"/>
</dbReference>
<dbReference type="CDD" id="cd01452">
    <property type="entry name" value="VWA_26S_proteasome_subunit"/>
    <property type="match status" value="1"/>
</dbReference>
<evidence type="ECO:0000256" key="1">
    <source>
        <dbReference type="ARBA" id="ARBA00005574"/>
    </source>
</evidence>
<comment type="similarity">
    <text evidence="1">Belongs to the proteasome subunit S5A family.</text>
</comment>
<accession>A0A4E0RP60</accession>